<dbReference type="Gene3D" id="3.40.50.150">
    <property type="entry name" value="Vaccinia Virus protein VP39"/>
    <property type="match status" value="1"/>
</dbReference>
<dbReference type="InterPro" id="IPR010280">
    <property type="entry name" value="U5_MeTrfase_fam"/>
</dbReference>
<sequence length="455" mass="47325">MTRHPHPAPGRTPRRTGAGRRRPRARWTGPDPLDLTVDALGAQGDGLARHGPERLFLPGALPGERVRARVGDRTGDGWRTRVEAVLTPAPDRVGAPCPHFGPCGGCSLQHLAPPALTAWKHRQVVEALARRGLGAVTVDAVVTIPPGSRRRCTLAWRRTGAGVVLGFHAADSHRLEDVRTCALLTPRLGALLAPLRALLAAIGSTDGRRGPEAGQVSLTDTETGVDCTLTLPGPPDLAARERLAAFAEAEDVARLSGQWGETAEPVAERRAPVVRFAGVPVRLPPLAFLQPSPEGAAAITEAVLARLPAGTGPVLDLYAGLGTLSLPIAMTGRPVHAVDGTAEAIAALAAAPAPRGRLTTTVRDLARDPVDGAALATYGAAVFDPPRAGAAAQAAALAAHGPPQVVAVSCKPATFARDARTLVDGGYRLGPVTPIDQFPWSAHVEVVAVFRRDPT</sequence>
<keyword evidence="1" id="KW-0408">Iron</keyword>
<evidence type="ECO:0000256" key="3">
    <source>
        <dbReference type="ARBA" id="ARBA00022679"/>
    </source>
</evidence>
<feature type="active site" description="Nucleophile" evidence="6">
    <location>
        <position position="410"/>
    </location>
</feature>
<comment type="caution">
    <text evidence="10">The sequence shown here is derived from an EMBL/GenBank/DDBJ whole genome shotgun (WGS) entry which is preliminary data.</text>
</comment>
<dbReference type="InterPro" id="IPR002792">
    <property type="entry name" value="TRAM_dom"/>
</dbReference>
<keyword evidence="5" id="KW-0411">Iron-sulfur</keyword>
<organism evidence="10 11">
    <name type="scientific">Roseospira goensis</name>
    <dbReference type="NCBI Taxonomy" id="391922"/>
    <lineage>
        <taxon>Bacteria</taxon>
        <taxon>Pseudomonadati</taxon>
        <taxon>Pseudomonadota</taxon>
        <taxon>Alphaproteobacteria</taxon>
        <taxon>Rhodospirillales</taxon>
        <taxon>Rhodospirillaceae</taxon>
        <taxon>Roseospira</taxon>
    </lineage>
</organism>
<feature type="region of interest" description="Disordered" evidence="8">
    <location>
        <begin position="1"/>
        <end position="32"/>
    </location>
</feature>
<reference evidence="10 11" key="1">
    <citation type="submission" date="2020-08" db="EMBL/GenBank/DDBJ databases">
        <title>Genome sequencing of Purple Non-Sulfur Bacteria from various extreme environments.</title>
        <authorList>
            <person name="Mayer M."/>
        </authorList>
    </citation>
    <scope>NUCLEOTIDE SEQUENCE [LARGE SCALE GENOMIC DNA]</scope>
    <source>
        <strain evidence="10 11">JA135</strain>
    </source>
</reference>
<gene>
    <name evidence="10" type="ORF">GGD88_000682</name>
</gene>
<dbReference type="AlphaFoldDB" id="A0A7W6WJY5"/>
<dbReference type="InterPro" id="IPR029063">
    <property type="entry name" value="SAM-dependent_MTases_sf"/>
</dbReference>
<protein>
    <submittedName>
        <fullName evidence="10">23S rRNA (Uracil1939-C5)-methyltransferase</fullName>
        <ecNumber evidence="10">2.1.1.190</ecNumber>
    </submittedName>
</protein>
<feature type="binding site" evidence="6">
    <location>
        <position position="290"/>
    </location>
    <ligand>
        <name>S-adenosyl-L-methionine</name>
        <dbReference type="ChEBI" id="CHEBI:59789"/>
    </ligand>
</feature>
<dbReference type="PANTHER" id="PTHR11061">
    <property type="entry name" value="RNA M5U METHYLTRANSFERASE"/>
    <property type="match status" value="1"/>
</dbReference>
<evidence type="ECO:0000259" key="9">
    <source>
        <dbReference type="PROSITE" id="PS50926"/>
    </source>
</evidence>
<accession>A0A7W6WJY5</accession>
<dbReference type="InterPro" id="IPR012340">
    <property type="entry name" value="NA-bd_OB-fold"/>
</dbReference>
<dbReference type="Pfam" id="PF05958">
    <property type="entry name" value="tRNA_U5-meth_tr"/>
    <property type="match status" value="1"/>
</dbReference>
<evidence type="ECO:0000256" key="8">
    <source>
        <dbReference type="SAM" id="MobiDB-lite"/>
    </source>
</evidence>
<name>A0A7W6WJY5_9PROT</name>
<dbReference type="PROSITE" id="PS01230">
    <property type="entry name" value="TRMA_1"/>
    <property type="match status" value="1"/>
</dbReference>
<dbReference type="InterPro" id="IPR030391">
    <property type="entry name" value="MeTrfase_TrmA_CS"/>
</dbReference>
<dbReference type="PROSITE" id="PS01231">
    <property type="entry name" value="TRMA_2"/>
    <property type="match status" value="1"/>
</dbReference>
<dbReference type="GO" id="GO:0070041">
    <property type="term" value="F:rRNA (uridine-C5-)-methyltransferase activity"/>
    <property type="evidence" value="ECO:0007669"/>
    <property type="project" value="TreeGrafter"/>
</dbReference>
<proteinExistence type="inferred from homology"/>
<dbReference type="EC" id="2.1.1.190" evidence="10"/>
<evidence type="ECO:0000313" key="11">
    <source>
        <dbReference type="Proteomes" id="UP000555728"/>
    </source>
</evidence>
<keyword evidence="4 6" id="KW-0949">S-adenosyl-L-methionine</keyword>
<evidence type="ECO:0000256" key="7">
    <source>
        <dbReference type="PROSITE-ProRule" id="PRU10015"/>
    </source>
</evidence>
<dbReference type="GO" id="GO:0070475">
    <property type="term" value="P:rRNA base methylation"/>
    <property type="evidence" value="ECO:0007669"/>
    <property type="project" value="TreeGrafter"/>
</dbReference>
<evidence type="ECO:0000256" key="2">
    <source>
        <dbReference type="ARBA" id="ARBA00022603"/>
    </source>
</evidence>
<feature type="domain" description="TRAM" evidence="9">
    <location>
        <begin position="25"/>
        <end position="84"/>
    </location>
</feature>
<feature type="compositionally biased region" description="Basic residues" evidence="8">
    <location>
        <begin position="1"/>
        <end position="25"/>
    </location>
</feature>
<dbReference type="PANTHER" id="PTHR11061:SF49">
    <property type="entry name" value="23S RRNA (URACIL(1939)-C(5))-METHYLTRANSFERASE RLMD"/>
    <property type="match status" value="1"/>
</dbReference>
<dbReference type="Proteomes" id="UP000555728">
    <property type="component" value="Unassembled WGS sequence"/>
</dbReference>
<keyword evidence="1" id="KW-0479">Metal-binding</keyword>
<feature type="binding site" evidence="6">
    <location>
        <position position="384"/>
    </location>
    <ligand>
        <name>S-adenosyl-L-methionine</name>
        <dbReference type="ChEBI" id="CHEBI:59789"/>
    </ligand>
</feature>
<keyword evidence="1" id="KW-0004">4Fe-4S</keyword>
<evidence type="ECO:0000256" key="6">
    <source>
        <dbReference type="PROSITE-ProRule" id="PRU01024"/>
    </source>
</evidence>
<keyword evidence="11" id="KW-1185">Reference proteome</keyword>
<feature type="binding site" evidence="6">
    <location>
        <position position="318"/>
    </location>
    <ligand>
        <name>S-adenosyl-L-methionine</name>
        <dbReference type="ChEBI" id="CHEBI:59789"/>
    </ligand>
</feature>
<feature type="binding site" evidence="6">
    <location>
        <position position="339"/>
    </location>
    <ligand>
        <name>S-adenosyl-L-methionine</name>
        <dbReference type="ChEBI" id="CHEBI:59789"/>
    </ligand>
</feature>
<dbReference type="Gene3D" id="2.40.50.1070">
    <property type="match status" value="1"/>
</dbReference>
<dbReference type="GO" id="GO:0051539">
    <property type="term" value="F:4 iron, 4 sulfur cluster binding"/>
    <property type="evidence" value="ECO:0007669"/>
    <property type="project" value="UniProtKB-KW"/>
</dbReference>
<dbReference type="SUPFAM" id="SSF53335">
    <property type="entry name" value="S-adenosyl-L-methionine-dependent methyltransferases"/>
    <property type="match status" value="1"/>
</dbReference>
<evidence type="ECO:0000256" key="4">
    <source>
        <dbReference type="ARBA" id="ARBA00022691"/>
    </source>
</evidence>
<keyword evidence="3 6" id="KW-0808">Transferase</keyword>
<dbReference type="PROSITE" id="PS50926">
    <property type="entry name" value="TRAM"/>
    <property type="match status" value="1"/>
</dbReference>
<dbReference type="InterPro" id="IPR030390">
    <property type="entry name" value="MeTrfase_TrmA_AS"/>
</dbReference>
<dbReference type="SUPFAM" id="SSF50249">
    <property type="entry name" value="Nucleic acid-binding proteins"/>
    <property type="match status" value="1"/>
</dbReference>
<evidence type="ECO:0000256" key="5">
    <source>
        <dbReference type="ARBA" id="ARBA00023014"/>
    </source>
</evidence>
<dbReference type="Gene3D" id="2.40.50.140">
    <property type="entry name" value="Nucleic acid-binding proteins"/>
    <property type="match status" value="1"/>
</dbReference>
<dbReference type="EMBL" id="JACIGI010000004">
    <property type="protein sequence ID" value="MBB4284968.1"/>
    <property type="molecule type" value="Genomic_DNA"/>
</dbReference>
<keyword evidence="2 6" id="KW-0489">Methyltransferase</keyword>
<dbReference type="RefSeq" id="WP_184431724.1">
    <property type="nucleotide sequence ID" value="NZ_JACIGI010000004.1"/>
</dbReference>
<evidence type="ECO:0000313" key="10">
    <source>
        <dbReference type="EMBL" id="MBB4284968.1"/>
    </source>
</evidence>
<feature type="active site" evidence="7">
    <location>
        <position position="410"/>
    </location>
</feature>
<dbReference type="PROSITE" id="PS51687">
    <property type="entry name" value="SAM_MT_RNA_M5U"/>
    <property type="match status" value="1"/>
</dbReference>
<comment type="similarity">
    <text evidence="6">Belongs to the class I-like SAM-binding methyltransferase superfamily. RNA M5U methyltransferase family.</text>
</comment>
<evidence type="ECO:0000256" key="1">
    <source>
        <dbReference type="ARBA" id="ARBA00022485"/>
    </source>
</evidence>